<dbReference type="Proteomes" id="UP001208570">
    <property type="component" value="Unassembled WGS sequence"/>
</dbReference>
<accession>A0AAD9N6J4</accession>
<keyword evidence="1" id="KW-1133">Transmembrane helix</keyword>
<reference evidence="2" key="1">
    <citation type="journal article" date="2023" name="Mol. Biol. Evol.">
        <title>Third-Generation Sequencing Reveals the Adaptive Role of the Epigenome in Three Deep-Sea Polychaetes.</title>
        <authorList>
            <person name="Perez M."/>
            <person name="Aroh O."/>
            <person name="Sun Y."/>
            <person name="Lan Y."/>
            <person name="Juniper S.K."/>
            <person name="Young C.R."/>
            <person name="Angers B."/>
            <person name="Qian P.Y."/>
        </authorList>
    </citation>
    <scope>NUCLEOTIDE SEQUENCE</scope>
    <source>
        <strain evidence="2">P08H-3</strain>
    </source>
</reference>
<gene>
    <name evidence="2" type="ORF">LSH36_203g01037</name>
</gene>
<protein>
    <submittedName>
        <fullName evidence="2">Uncharacterized protein</fullName>
    </submittedName>
</protein>
<dbReference type="EMBL" id="JAODUP010000203">
    <property type="protein sequence ID" value="KAK2156866.1"/>
    <property type="molecule type" value="Genomic_DNA"/>
</dbReference>
<sequence>MDASMLSIINTLAAEGINGGDKYQHVAVIPVILNDSSMARVAKIITLIACVCIGLLVAKLLFSPTSSRLSGAGNEFAVRKGHWNLDAIYPLRNKTMLNAIKGKEWGELTRDEKTFLIRRWLCKKRNCNLM</sequence>
<feature type="transmembrane region" description="Helical" evidence="1">
    <location>
        <begin position="41"/>
        <end position="62"/>
    </location>
</feature>
<keyword evidence="1" id="KW-0812">Transmembrane</keyword>
<keyword evidence="3" id="KW-1185">Reference proteome</keyword>
<proteinExistence type="predicted"/>
<keyword evidence="1" id="KW-0472">Membrane</keyword>
<evidence type="ECO:0000313" key="2">
    <source>
        <dbReference type="EMBL" id="KAK2156866.1"/>
    </source>
</evidence>
<name>A0AAD9N6J4_9ANNE</name>
<comment type="caution">
    <text evidence="2">The sequence shown here is derived from an EMBL/GenBank/DDBJ whole genome shotgun (WGS) entry which is preliminary data.</text>
</comment>
<organism evidence="2 3">
    <name type="scientific">Paralvinella palmiformis</name>
    <dbReference type="NCBI Taxonomy" id="53620"/>
    <lineage>
        <taxon>Eukaryota</taxon>
        <taxon>Metazoa</taxon>
        <taxon>Spiralia</taxon>
        <taxon>Lophotrochozoa</taxon>
        <taxon>Annelida</taxon>
        <taxon>Polychaeta</taxon>
        <taxon>Sedentaria</taxon>
        <taxon>Canalipalpata</taxon>
        <taxon>Terebellida</taxon>
        <taxon>Terebelliformia</taxon>
        <taxon>Alvinellidae</taxon>
        <taxon>Paralvinella</taxon>
    </lineage>
</organism>
<evidence type="ECO:0000256" key="1">
    <source>
        <dbReference type="SAM" id="Phobius"/>
    </source>
</evidence>
<evidence type="ECO:0000313" key="3">
    <source>
        <dbReference type="Proteomes" id="UP001208570"/>
    </source>
</evidence>
<dbReference type="AlphaFoldDB" id="A0AAD9N6J4"/>